<evidence type="ECO:0000256" key="3">
    <source>
        <dbReference type="ARBA" id="ARBA00004968"/>
    </source>
</evidence>
<comment type="pathway">
    <text evidence="3">Nitrogen metabolism; (S)-allantoin degradation; allantoate from (S)-allantoin: step 1/1.</text>
</comment>
<dbReference type="SUPFAM" id="SSF51338">
    <property type="entry name" value="Composite domain of metallo-dependent hydrolases"/>
    <property type="match status" value="1"/>
</dbReference>
<dbReference type="EMBL" id="SJPO01000006">
    <property type="protein sequence ID" value="TWT76111.1"/>
    <property type="molecule type" value="Genomic_DNA"/>
</dbReference>
<dbReference type="InterPro" id="IPR011059">
    <property type="entry name" value="Metal-dep_hydrolase_composite"/>
</dbReference>
<dbReference type="Gene3D" id="3.20.20.140">
    <property type="entry name" value="Metal-dependent hydrolases"/>
    <property type="match status" value="1"/>
</dbReference>
<dbReference type="GO" id="GO:0005737">
    <property type="term" value="C:cytoplasm"/>
    <property type="evidence" value="ECO:0007669"/>
    <property type="project" value="TreeGrafter"/>
</dbReference>
<comment type="caution">
    <text evidence="12">The sequence shown here is derived from an EMBL/GenBank/DDBJ whole genome shotgun (WGS) entry which is preliminary data.</text>
</comment>
<dbReference type="AlphaFoldDB" id="A0A5C5YMB4"/>
<dbReference type="InterPro" id="IPR032466">
    <property type="entry name" value="Metal_Hydrolase"/>
</dbReference>
<dbReference type="GO" id="GO:0008270">
    <property type="term" value="F:zinc ion binding"/>
    <property type="evidence" value="ECO:0007669"/>
    <property type="project" value="InterPro"/>
</dbReference>
<keyword evidence="13" id="KW-1185">Reference proteome</keyword>
<evidence type="ECO:0000256" key="6">
    <source>
        <dbReference type="ARBA" id="ARBA00011881"/>
    </source>
</evidence>
<evidence type="ECO:0000256" key="2">
    <source>
        <dbReference type="ARBA" id="ARBA00002368"/>
    </source>
</evidence>
<evidence type="ECO:0000256" key="4">
    <source>
        <dbReference type="ARBA" id="ARBA00010286"/>
    </source>
</evidence>
<dbReference type="InterPro" id="IPR002195">
    <property type="entry name" value="Dihydroorotase_CS"/>
</dbReference>
<dbReference type="GO" id="GO:0000256">
    <property type="term" value="P:allantoin catabolic process"/>
    <property type="evidence" value="ECO:0007669"/>
    <property type="project" value="InterPro"/>
</dbReference>
<dbReference type="InterPro" id="IPR006680">
    <property type="entry name" value="Amidohydro-rel"/>
</dbReference>
<evidence type="ECO:0000259" key="11">
    <source>
        <dbReference type="Pfam" id="PF01979"/>
    </source>
</evidence>
<dbReference type="GO" id="GO:0050897">
    <property type="term" value="F:cobalt ion binding"/>
    <property type="evidence" value="ECO:0007669"/>
    <property type="project" value="InterPro"/>
</dbReference>
<dbReference type="Proteomes" id="UP000318478">
    <property type="component" value="Unassembled WGS sequence"/>
</dbReference>
<dbReference type="GO" id="GO:0006145">
    <property type="term" value="P:purine nucleobase catabolic process"/>
    <property type="evidence" value="ECO:0007669"/>
    <property type="project" value="TreeGrafter"/>
</dbReference>
<evidence type="ECO:0000256" key="5">
    <source>
        <dbReference type="ARBA" id="ARBA00010368"/>
    </source>
</evidence>
<evidence type="ECO:0000256" key="8">
    <source>
        <dbReference type="ARBA" id="ARBA00022723"/>
    </source>
</evidence>
<dbReference type="OrthoDB" id="9765462at2"/>
<feature type="domain" description="Amidohydrolase-related" evidence="11">
    <location>
        <begin position="60"/>
        <end position="429"/>
    </location>
</feature>
<evidence type="ECO:0000256" key="9">
    <source>
        <dbReference type="ARBA" id="ARBA00022801"/>
    </source>
</evidence>
<accession>A0A5C5YMB4</accession>
<dbReference type="InterPro" id="IPR017593">
    <property type="entry name" value="Allantoinase"/>
</dbReference>
<gene>
    <name evidence="12" type="primary">allB</name>
    <name evidence="12" type="ORF">Pla123a_29000</name>
</gene>
<dbReference type="SUPFAM" id="SSF51556">
    <property type="entry name" value="Metallo-dependent hydrolases"/>
    <property type="match status" value="1"/>
</dbReference>
<evidence type="ECO:0000313" key="13">
    <source>
        <dbReference type="Proteomes" id="UP000318478"/>
    </source>
</evidence>
<keyword evidence="9 12" id="KW-0378">Hydrolase</keyword>
<evidence type="ECO:0000313" key="12">
    <source>
        <dbReference type="EMBL" id="TWT76111.1"/>
    </source>
</evidence>
<comment type="subunit">
    <text evidence="6">Homotetramer.</text>
</comment>
<evidence type="ECO:0000256" key="10">
    <source>
        <dbReference type="ARBA" id="ARBA00022833"/>
    </source>
</evidence>
<evidence type="ECO:0000256" key="1">
    <source>
        <dbReference type="ARBA" id="ARBA00001947"/>
    </source>
</evidence>
<evidence type="ECO:0000256" key="7">
    <source>
        <dbReference type="ARBA" id="ARBA00012863"/>
    </source>
</evidence>
<name>A0A5C5YMB4_9BACT</name>
<dbReference type="RefSeq" id="WP_146588083.1">
    <property type="nucleotide sequence ID" value="NZ_SJPO01000006.1"/>
</dbReference>
<comment type="cofactor">
    <cofactor evidence="1">
        <name>Zn(2+)</name>
        <dbReference type="ChEBI" id="CHEBI:29105"/>
    </cofactor>
</comment>
<comment type="similarity">
    <text evidence="5">Belongs to the metallo-dependent hydrolases superfamily. Allantoinase family.</text>
</comment>
<keyword evidence="10" id="KW-0862">Zinc</keyword>
<dbReference type="NCBIfam" id="TIGR03178">
    <property type="entry name" value="allantoinase"/>
    <property type="match status" value="1"/>
</dbReference>
<dbReference type="Pfam" id="PF01979">
    <property type="entry name" value="Amidohydro_1"/>
    <property type="match status" value="1"/>
</dbReference>
<keyword evidence="8" id="KW-0479">Metal-binding</keyword>
<dbReference type="EC" id="3.5.2.5" evidence="7"/>
<proteinExistence type="inferred from homology"/>
<protein>
    <recommendedName>
        <fullName evidence="7">allantoinase</fullName>
        <ecNumber evidence="7">3.5.2.5</ecNumber>
    </recommendedName>
</protein>
<dbReference type="PROSITE" id="PS00482">
    <property type="entry name" value="DIHYDROOROTASE_1"/>
    <property type="match status" value="1"/>
</dbReference>
<dbReference type="InterPro" id="IPR050138">
    <property type="entry name" value="DHOase/Allantoinase_Hydrolase"/>
</dbReference>
<organism evidence="12 13">
    <name type="scientific">Posidoniimonas polymericola</name>
    <dbReference type="NCBI Taxonomy" id="2528002"/>
    <lineage>
        <taxon>Bacteria</taxon>
        <taxon>Pseudomonadati</taxon>
        <taxon>Planctomycetota</taxon>
        <taxon>Planctomycetia</taxon>
        <taxon>Pirellulales</taxon>
        <taxon>Lacipirellulaceae</taxon>
        <taxon>Posidoniimonas</taxon>
    </lineage>
</organism>
<dbReference type="PANTHER" id="PTHR43668">
    <property type="entry name" value="ALLANTOINASE"/>
    <property type="match status" value="1"/>
</dbReference>
<dbReference type="FunFam" id="3.20.20.140:FF:000032">
    <property type="entry name" value="Allantoinase Dal1"/>
    <property type="match status" value="1"/>
</dbReference>
<comment type="function">
    <text evidence="2">Catalyzes the reversible cyclization of carbamoyl aspartate to dihydroorotate.</text>
</comment>
<dbReference type="PANTHER" id="PTHR43668:SF2">
    <property type="entry name" value="ALLANTOINASE"/>
    <property type="match status" value="1"/>
</dbReference>
<reference evidence="12 13" key="1">
    <citation type="submission" date="2019-02" db="EMBL/GenBank/DDBJ databases">
        <title>Deep-cultivation of Planctomycetes and their phenomic and genomic characterization uncovers novel biology.</title>
        <authorList>
            <person name="Wiegand S."/>
            <person name="Jogler M."/>
            <person name="Boedeker C."/>
            <person name="Pinto D."/>
            <person name="Vollmers J."/>
            <person name="Rivas-Marin E."/>
            <person name="Kohn T."/>
            <person name="Peeters S.H."/>
            <person name="Heuer A."/>
            <person name="Rast P."/>
            <person name="Oberbeckmann S."/>
            <person name="Bunk B."/>
            <person name="Jeske O."/>
            <person name="Meyerdierks A."/>
            <person name="Storesund J.E."/>
            <person name="Kallscheuer N."/>
            <person name="Luecker S."/>
            <person name="Lage O.M."/>
            <person name="Pohl T."/>
            <person name="Merkel B.J."/>
            <person name="Hornburger P."/>
            <person name="Mueller R.-W."/>
            <person name="Bruemmer F."/>
            <person name="Labrenz M."/>
            <person name="Spormann A.M."/>
            <person name="Op Den Camp H."/>
            <person name="Overmann J."/>
            <person name="Amann R."/>
            <person name="Jetten M.S.M."/>
            <person name="Mascher T."/>
            <person name="Medema M.H."/>
            <person name="Devos D.P."/>
            <person name="Kaster A.-K."/>
            <person name="Ovreas L."/>
            <person name="Rohde M."/>
            <person name="Galperin M.Y."/>
            <person name="Jogler C."/>
        </authorList>
    </citation>
    <scope>NUCLEOTIDE SEQUENCE [LARGE SCALE GENOMIC DNA]</scope>
    <source>
        <strain evidence="12 13">Pla123a</strain>
    </source>
</reference>
<comment type="similarity">
    <text evidence="4">Belongs to the metallo-dependent hydrolases superfamily. DHOase family. Class I DHOase subfamily.</text>
</comment>
<dbReference type="GO" id="GO:0004038">
    <property type="term" value="F:allantoinase activity"/>
    <property type="evidence" value="ECO:0007669"/>
    <property type="project" value="UniProtKB-EC"/>
</dbReference>
<sequence>MPASTRNPAADFVLRSRAVVTPDGVAPAAIVVRSGKIEELRPYDSSPADLELRDAEDAAVLPGLVDPHVHLNEPGRTEWEGFATGTAAAAAGGVTTLVDMPLNSSPVTTSLAALHEKRAAAGGKLSVDVGFHAGLIPGNADQLPALLEAGVLGVKAFLCHSGIDEFPAANEADLRAAMPLIAERGSVLLAHAEISSDSAPTPSDPGSYQQYAASRPASFERQAIELLIELCRKFNCRTHIVHLADAGSLPLLKFARAKGLPLTVETCPHYLTFAAEEIPDGATQYKCAPPIRDVANREGLWQGLADGVIDLIATDHSPCPPSLKRLEDGDFTQAWGGVSSLQIGLPAVWTEAHRRGHSLEQVVEWLSAAPARLVGIKCGILPGADANLVVFDSDATFTVRGEQLLHRHKLTPYEGRDLRGVVRQTLLRGRDAAAGEGRTL</sequence>